<evidence type="ECO:0000313" key="4">
    <source>
        <dbReference type="Proteomes" id="UP000580839"/>
    </source>
</evidence>
<dbReference type="InterPro" id="IPR027417">
    <property type="entry name" value="P-loop_NTPase"/>
</dbReference>
<dbReference type="InterPro" id="IPR001482">
    <property type="entry name" value="T2SS/T4SS_dom"/>
</dbReference>
<dbReference type="PANTHER" id="PTHR30486">
    <property type="entry name" value="TWITCHING MOTILITY PROTEIN PILT"/>
    <property type="match status" value="1"/>
</dbReference>
<comment type="caution">
    <text evidence="3">The sequence shown here is derived from an EMBL/GenBank/DDBJ whole genome shotgun (WGS) entry which is preliminary data.</text>
</comment>
<evidence type="ECO:0000313" key="3">
    <source>
        <dbReference type="EMBL" id="NOT32620.1"/>
    </source>
</evidence>
<dbReference type="SUPFAM" id="SSF52540">
    <property type="entry name" value="P-loop containing nucleoside triphosphate hydrolases"/>
    <property type="match status" value="1"/>
</dbReference>
<dbReference type="GO" id="GO:0005524">
    <property type="term" value="F:ATP binding"/>
    <property type="evidence" value="ECO:0007669"/>
    <property type="project" value="InterPro"/>
</dbReference>
<dbReference type="Proteomes" id="UP000580839">
    <property type="component" value="Unassembled WGS sequence"/>
</dbReference>
<comment type="similarity">
    <text evidence="1">Belongs to the GSP E family.</text>
</comment>
<dbReference type="Gene3D" id="3.30.450.90">
    <property type="match status" value="1"/>
</dbReference>
<feature type="domain" description="Bacterial type II secretion system protein E" evidence="2">
    <location>
        <begin position="122"/>
        <end position="292"/>
    </location>
</feature>
<dbReference type="GO" id="GO:0016887">
    <property type="term" value="F:ATP hydrolysis activity"/>
    <property type="evidence" value="ECO:0007669"/>
    <property type="project" value="InterPro"/>
</dbReference>
<gene>
    <name evidence="3" type="ORF">HOP12_00445</name>
</gene>
<dbReference type="NCBIfam" id="TIGR01420">
    <property type="entry name" value="pilT_fam"/>
    <property type="match status" value="1"/>
</dbReference>
<dbReference type="AlphaFoldDB" id="A0A849SMF8"/>
<dbReference type="Gene3D" id="3.40.50.300">
    <property type="entry name" value="P-loop containing nucleotide triphosphate hydrolases"/>
    <property type="match status" value="1"/>
</dbReference>
<organism evidence="3 4">
    <name type="scientific">Eiseniibacteriota bacterium</name>
    <dbReference type="NCBI Taxonomy" id="2212470"/>
    <lineage>
        <taxon>Bacteria</taxon>
        <taxon>Candidatus Eiseniibacteriota</taxon>
    </lineage>
</organism>
<evidence type="ECO:0000259" key="2">
    <source>
        <dbReference type="Pfam" id="PF00437"/>
    </source>
</evidence>
<accession>A0A849SMF8</accession>
<proteinExistence type="inferred from homology"/>
<dbReference type="InterPro" id="IPR050921">
    <property type="entry name" value="T4SS_GSP_E_ATPase"/>
</dbReference>
<dbReference type="Pfam" id="PF00437">
    <property type="entry name" value="T2SSE"/>
    <property type="match status" value="1"/>
</dbReference>
<dbReference type="InterPro" id="IPR006321">
    <property type="entry name" value="PilT/PilU"/>
</dbReference>
<dbReference type="CDD" id="cd01131">
    <property type="entry name" value="PilT"/>
    <property type="match status" value="1"/>
</dbReference>
<name>A0A849SMF8_UNCEI</name>
<dbReference type="EMBL" id="JABFRW010000006">
    <property type="protein sequence ID" value="NOT32620.1"/>
    <property type="molecule type" value="Genomic_DNA"/>
</dbReference>
<protein>
    <submittedName>
        <fullName evidence="3">PilT/PilU family type 4a pilus ATPase</fullName>
    </submittedName>
</protein>
<sequence length="374" mass="40793">MTPFVLERDAILRGAVGLGASDLILTAGHPPMVTISGALRPMPGAPVLTPADSRSLSESFLTPALHEKFTRDLELDTRYELPGVANFRVNLYVQRGAWGCAVRIVPLTIPLPGELGIAPHVLSRVLALTRGLVLVTGPTGAGKSTTIASILEQINQTGPARHIVTVEDPIEFMFRSKTAVFDQREVGVDTRSYARGLKGALRQLPHIIFVGEMRDLTSMAIALTAAETGNLVISTMATQSASQTVTRIIDSFPPHQQSQVRAQLSLTLRAVISQVLLPRADGKGRVAAREIMFVNQAIQNLIREDKGHQIPNVIATSLREDMVPLDESITELVERGTIAFETAYPFFEDPEKRALLQKRYYRIAAVPETGARPR</sequence>
<reference evidence="3 4" key="1">
    <citation type="submission" date="2020-04" db="EMBL/GenBank/DDBJ databases">
        <title>Metagenomic profiling of ammonia- and methane-oxidizing microorganisms in a Dutch drinking water treatment plant.</title>
        <authorList>
            <person name="Poghosyan L."/>
            <person name="Leucker S."/>
        </authorList>
    </citation>
    <scope>NUCLEOTIDE SEQUENCE [LARGE SCALE GENOMIC DNA]</scope>
    <source>
        <strain evidence="3">S-RSF-IL-03</strain>
    </source>
</reference>
<evidence type="ECO:0000256" key="1">
    <source>
        <dbReference type="ARBA" id="ARBA00006611"/>
    </source>
</evidence>